<feature type="compositionally biased region" description="Basic and acidic residues" evidence="1">
    <location>
        <begin position="66"/>
        <end position="89"/>
    </location>
</feature>
<keyword evidence="3" id="KW-1185">Reference proteome</keyword>
<evidence type="ECO:0000313" key="3">
    <source>
        <dbReference type="Proteomes" id="UP001432027"/>
    </source>
</evidence>
<feature type="region of interest" description="Disordered" evidence="1">
    <location>
        <begin position="1"/>
        <end position="150"/>
    </location>
</feature>
<accession>A0AAV5SLL7</accession>
<evidence type="ECO:0000313" key="2">
    <source>
        <dbReference type="EMBL" id="GMS80526.1"/>
    </source>
</evidence>
<feature type="non-terminal residue" evidence="2">
    <location>
        <position position="294"/>
    </location>
</feature>
<proteinExistence type="predicted"/>
<reference evidence="2" key="1">
    <citation type="submission" date="2023-10" db="EMBL/GenBank/DDBJ databases">
        <title>Genome assembly of Pristionchus species.</title>
        <authorList>
            <person name="Yoshida K."/>
            <person name="Sommer R.J."/>
        </authorList>
    </citation>
    <scope>NUCLEOTIDE SEQUENCE</scope>
    <source>
        <strain evidence="2">RS0144</strain>
    </source>
</reference>
<organism evidence="2 3">
    <name type="scientific">Pristionchus entomophagus</name>
    <dbReference type="NCBI Taxonomy" id="358040"/>
    <lineage>
        <taxon>Eukaryota</taxon>
        <taxon>Metazoa</taxon>
        <taxon>Ecdysozoa</taxon>
        <taxon>Nematoda</taxon>
        <taxon>Chromadorea</taxon>
        <taxon>Rhabditida</taxon>
        <taxon>Rhabditina</taxon>
        <taxon>Diplogasteromorpha</taxon>
        <taxon>Diplogasteroidea</taxon>
        <taxon>Neodiplogasteridae</taxon>
        <taxon>Pristionchus</taxon>
    </lineage>
</organism>
<comment type="caution">
    <text evidence="2">The sequence shown here is derived from an EMBL/GenBank/DDBJ whole genome shotgun (WGS) entry which is preliminary data.</text>
</comment>
<feature type="compositionally biased region" description="Polar residues" evidence="1">
    <location>
        <begin position="103"/>
        <end position="117"/>
    </location>
</feature>
<dbReference type="EMBL" id="BTSX01000001">
    <property type="protein sequence ID" value="GMS80526.1"/>
    <property type="molecule type" value="Genomic_DNA"/>
</dbReference>
<evidence type="ECO:0000256" key="1">
    <source>
        <dbReference type="SAM" id="MobiDB-lite"/>
    </source>
</evidence>
<feature type="compositionally biased region" description="Polar residues" evidence="1">
    <location>
        <begin position="13"/>
        <end position="64"/>
    </location>
</feature>
<feature type="compositionally biased region" description="Low complexity" evidence="1">
    <location>
        <begin position="185"/>
        <end position="202"/>
    </location>
</feature>
<dbReference type="Proteomes" id="UP001432027">
    <property type="component" value="Unassembled WGS sequence"/>
</dbReference>
<sequence length="294" mass="31680">MPDSHLRQEDSYSEQSQFTFQKTPSGYTQKPTHSAQLVTGQQRTPTKTDNNSLYYSARQTTPSRTLRPDDVTLMKRTPKRDFSQHDGLEARSPLVRTAVDMTPSKQQPKCSLKSGCQATHAPRIIPAGPDSDKDSPSSRTAIAPKTPERSLCTARGVSSSLYPSAPFAASSLHRSPAPSSHMITAVSPDAASNSNNSNEEVATATSPRPTCAARRSSDNWAAATAAEPPAVAIPPFAATAKPCVIVRANQSNGKIYVELCLSFKLNTTGTIRVRGEMASTLHPRSMSVNGQQIW</sequence>
<protein>
    <submittedName>
        <fullName evidence="2">Uncharacterized protein</fullName>
    </submittedName>
</protein>
<feature type="region of interest" description="Disordered" evidence="1">
    <location>
        <begin position="168"/>
        <end position="220"/>
    </location>
</feature>
<name>A0AAV5SLL7_9BILA</name>
<feature type="compositionally biased region" description="Basic and acidic residues" evidence="1">
    <location>
        <begin position="1"/>
        <end position="10"/>
    </location>
</feature>
<dbReference type="AlphaFoldDB" id="A0AAV5SLL7"/>
<gene>
    <name evidence="2" type="ORF">PENTCL1PPCAC_2701</name>
</gene>